<evidence type="ECO:0000313" key="2">
    <source>
        <dbReference type="EMBL" id="KAF7824940.1"/>
    </source>
</evidence>
<sequence length="56" mass="6293">MAAAEIRKSPVSLSTASSPAVAGLRRRLRLTGSVKSRPPKRHILRRLILSTVWEWE</sequence>
<gene>
    <name evidence="2" type="ORF">G2W53_023084</name>
</gene>
<dbReference type="Proteomes" id="UP000634136">
    <property type="component" value="Unassembled WGS sequence"/>
</dbReference>
<evidence type="ECO:0000256" key="1">
    <source>
        <dbReference type="SAM" id="MobiDB-lite"/>
    </source>
</evidence>
<protein>
    <submittedName>
        <fullName evidence="2">Uncharacterized protein</fullName>
    </submittedName>
</protein>
<accession>A0A834TN77</accession>
<evidence type="ECO:0000313" key="3">
    <source>
        <dbReference type="Proteomes" id="UP000634136"/>
    </source>
</evidence>
<name>A0A834TN77_9FABA</name>
<reference evidence="2" key="1">
    <citation type="submission" date="2020-09" db="EMBL/GenBank/DDBJ databases">
        <title>Genome-Enabled Discovery of Anthraquinone Biosynthesis in Senna tora.</title>
        <authorList>
            <person name="Kang S.-H."/>
            <person name="Pandey R.P."/>
            <person name="Lee C.-M."/>
            <person name="Sim J.-S."/>
            <person name="Jeong J.-T."/>
            <person name="Choi B.-S."/>
            <person name="Jung M."/>
            <person name="Ginzburg D."/>
            <person name="Zhao K."/>
            <person name="Won S.Y."/>
            <person name="Oh T.-J."/>
            <person name="Yu Y."/>
            <person name="Kim N.-H."/>
            <person name="Lee O.R."/>
            <person name="Lee T.-H."/>
            <person name="Bashyal P."/>
            <person name="Kim T.-S."/>
            <person name="Lee W.-H."/>
            <person name="Kawkins C."/>
            <person name="Kim C.-K."/>
            <person name="Kim J.S."/>
            <person name="Ahn B.O."/>
            <person name="Rhee S.Y."/>
            <person name="Sohng J.K."/>
        </authorList>
    </citation>
    <scope>NUCLEOTIDE SEQUENCE</scope>
    <source>
        <tissue evidence="2">Leaf</tissue>
    </source>
</reference>
<organism evidence="2 3">
    <name type="scientific">Senna tora</name>
    <dbReference type="NCBI Taxonomy" id="362788"/>
    <lineage>
        <taxon>Eukaryota</taxon>
        <taxon>Viridiplantae</taxon>
        <taxon>Streptophyta</taxon>
        <taxon>Embryophyta</taxon>
        <taxon>Tracheophyta</taxon>
        <taxon>Spermatophyta</taxon>
        <taxon>Magnoliopsida</taxon>
        <taxon>eudicotyledons</taxon>
        <taxon>Gunneridae</taxon>
        <taxon>Pentapetalae</taxon>
        <taxon>rosids</taxon>
        <taxon>fabids</taxon>
        <taxon>Fabales</taxon>
        <taxon>Fabaceae</taxon>
        <taxon>Caesalpinioideae</taxon>
        <taxon>Cassia clade</taxon>
        <taxon>Senna</taxon>
    </lineage>
</organism>
<dbReference type="EMBL" id="JAAIUW010000007">
    <property type="protein sequence ID" value="KAF7824940.1"/>
    <property type="molecule type" value="Genomic_DNA"/>
</dbReference>
<keyword evidence="3" id="KW-1185">Reference proteome</keyword>
<dbReference type="AlphaFoldDB" id="A0A834TN77"/>
<feature type="region of interest" description="Disordered" evidence="1">
    <location>
        <begin position="1"/>
        <end position="20"/>
    </location>
</feature>
<proteinExistence type="predicted"/>
<comment type="caution">
    <text evidence="2">The sequence shown here is derived from an EMBL/GenBank/DDBJ whole genome shotgun (WGS) entry which is preliminary data.</text>
</comment>